<evidence type="ECO:0000256" key="1">
    <source>
        <dbReference type="SAM" id="MobiDB-lite"/>
    </source>
</evidence>
<dbReference type="EMBL" id="LK052937">
    <property type="protein sequence ID" value="CDR37471.1"/>
    <property type="molecule type" value="Genomic_DNA"/>
</dbReference>
<dbReference type="OrthoDB" id="2519501at2759"/>
<sequence length="395" mass="44475">MANLQPPRLTRMRSFFRSEAPTPPTPFYLQTPRNPVDAELVRGLDVASFASGLARMVAGWAKHEYKDAHIVFTGWTALQVIAASVLEQVYQEASSGQLLETLGVPLHATRFSHAVPISFDLRGEDASDAMSHIQYALSFERDHDGFPTNTGSRSRLWLLHDLYTSQNSGSSASDRAKYAVAMEVPTRPGLPTATVQLTVIGNHGHKLVPSAQDVTCESLRALFRQAVQDLVRGTQLSAEKLVMARYAVQLLELRYRHAASRDQLNIYQSLSRSHEAAVRVQDLSSDVLNEAVKMEQSWWRDTTRFFATPVPPSKEIAALYVKHFELTREWLERRRQLPFDTDAPAHSLAKHSPFEVRARSSFFWHFAPLYLSARTPSRTPYRIFCIARERLAGSG</sequence>
<evidence type="ECO:0000313" key="2">
    <source>
        <dbReference type="EMBL" id="CDR37471.1"/>
    </source>
</evidence>
<feature type="region of interest" description="Disordered" evidence="1">
    <location>
        <begin position="1"/>
        <end position="31"/>
    </location>
</feature>
<protein>
    <submittedName>
        <fullName evidence="2">RHTO0S02e15280g1_1</fullName>
    </submittedName>
</protein>
<dbReference type="AlphaFoldDB" id="A0A061AIT6"/>
<organism evidence="2">
    <name type="scientific">Rhodotorula toruloides</name>
    <name type="common">Yeast</name>
    <name type="synonym">Rhodosporidium toruloides</name>
    <dbReference type="NCBI Taxonomy" id="5286"/>
    <lineage>
        <taxon>Eukaryota</taxon>
        <taxon>Fungi</taxon>
        <taxon>Dikarya</taxon>
        <taxon>Basidiomycota</taxon>
        <taxon>Pucciniomycotina</taxon>
        <taxon>Microbotryomycetes</taxon>
        <taxon>Sporidiobolales</taxon>
        <taxon>Sporidiobolaceae</taxon>
        <taxon>Rhodotorula</taxon>
    </lineage>
</organism>
<gene>
    <name evidence="2" type="ORF">RHTO0S_02e15280g</name>
</gene>
<proteinExistence type="predicted"/>
<accession>A0A061AIT6</accession>
<name>A0A061AIT6_RHOTO</name>
<reference evidence="2" key="1">
    <citation type="journal article" date="2014" name="Genome Announc.">
        <title>Draft genome sequence of Rhodosporidium toruloides CECT1137, an oleaginous yeast of biotechnological interest.</title>
        <authorList>
            <person name="Morin N."/>
            <person name="Calcas X."/>
            <person name="Devillers H."/>
            <person name="Durrens P."/>
            <person name="Sherman D.J."/>
            <person name="Nicaud J.-M."/>
            <person name="Neuveglise C."/>
        </authorList>
    </citation>
    <scope>NUCLEOTIDE SEQUENCE</scope>
    <source>
        <strain evidence="2">CECT1137</strain>
    </source>
</reference>